<name>A0A9D3LWB1_ANGAN</name>
<keyword evidence="4" id="KW-1185">Reference proteome</keyword>
<evidence type="ECO:0000313" key="4">
    <source>
        <dbReference type="Proteomes" id="UP001044222"/>
    </source>
</evidence>
<evidence type="ECO:0000256" key="2">
    <source>
        <dbReference type="SAM" id="Phobius"/>
    </source>
</evidence>
<keyword evidence="2" id="KW-0472">Membrane</keyword>
<comment type="caution">
    <text evidence="3">The sequence shown here is derived from an EMBL/GenBank/DDBJ whole genome shotgun (WGS) entry which is preliminary data.</text>
</comment>
<dbReference type="EMBL" id="JAFIRN010000012">
    <property type="protein sequence ID" value="KAG5838189.1"/>
    <property type="molecule type" value="Genomic_DNA"/>
</dbReference>
<accession>A0A9D3LWB1</accession>
<proteinExistence type="predicted"/>
<keyword evidence="2" id="KW-1133">Transmembrane helix</keyword>
<dbReference type="AlphaFoldDB" id="A0A9D3LWB1"/>
<organism evidence="3 4">
    <name type="scientific">Anguilla anguilla</name>
    <name type="common">European freshwater eel</name>
    <name type="synonym">Muraena anguilla</name>
    <dbReference type="NCBI Taxonomy" id="7936"/>
    <lineage>
        <taxon>Eukaryota</taxon>
        <taxon>Metazoa</taxon>
        <taxon>Chordata</taxon>
        <taxon>Craniata</taxon>
        <taxon>Vertebrata</taxon>
        <taxon>Euteleostomi</taxon>
        <taxon>Actinopterygii</taxon>
        <taxon>Neopterygii</taxon>
        <taxon>Teleostei</taxon>
        <taxon>Anguilliformes</taxon>
        <taxon>Anguillidae</taxon>
        <taxon>Anguilla</taxon>
    </lineage>
</organism>
<gene>
    <name evidence="3" type="ORF">ANANG_G00221150</name>
</gene>
<evidence type="ECO:0000313" key="3">
    <source>
        <dbReference type="EMBL" id="KAG5838189.1"/>
    </source>
</evidence>
<sequence length="82" mass="8938">MTVAPLITTPDVMPHTTAVPPQTDSTVIGVVIALVLLTMAGLAFLLYRYLCHNRGAYRTSGEPAPGEDYEPVDPSDKEEYFI</sequence>
<keyword evidence="2" id="KW-0812">Transmembrane</keyword>
<reference evidence="3" key="1">
    <citation type="submission" date="2021-01" db="EMBL/GenBank/DDBJ databases">
        <title>A chromosome-scale assembly of European eel, Anguilla anguilla.</title>
        <authorList>
            <person name="Henkel C."/>
            <person name="Jong-Raadsen S.A."/>
            <person name="Dufour S."/>
            <person name="Weltzien F.-A."/>
            <person name="Palstra A.P."/>
            <person name="Pelster B."/>
            <person name="Spaink H.P."/>
            <person name="Van Den Thillart G.E."/>
            <person name="Jansen H."/>
            <person name="Zahm M."/>
            <person name="Klopp C."/>
            <person name="Cedric C."/>
            <person name="Louis A."/>
            <person name="Berthelot C."/>
            <person name="Parey E."/>
            <person name="Roest Crollius H."/>
            <person name="Montfort J."/>
            <person name="Robinson-Rechavi M."/>
            <person name="Bucao C."/>
            <person name="Bouchez O."/>
            <person name="Gislard M."/>
            <person name="Lluch J."/>
            <person name="Milhes M."/>
            <person name="Lampietro C."/>
            <person name="Lopez Roques C."/>
            <person name="Donnadieu C."/>
            <person name="Braasch I."/>
            <person name="Desvignes T."/>
            <person name="Postlethwait J."/>
            <person name="Bobe J."/>
            <person name="Guiguen Y."/>
            <person name="Dirks R."/>
        </authorList>
    </citation>
    <scope>NUCLEOTIDE SEQUENCE</scope>
    <source>
        <strain evidence="3">Tag_6206</strain>
        <tissue evidence="3">Liver</tissue>
    </source>
</reference>
<protein>
    <submittedName>
        <fullName evidence="3">Uncharacterized protein</fullName>
    </submittedName>
</protein>
<feature type="transmembrane region" description="Helical" evidence="2">
    <location>
        <begin position="27"/>
        <end position="50"/>
    </location>
</feature>
<dbReference type="Proteomes" id="UP001044222">
    <property type="component" value="Chromosome 12"/>
</dbReference>
<evidence type="ECO:0000256" key="1">
    <source>
        <dbReference type="SAM" id="MobiDB-lite"/>
    </source>
</evidence>
<feature type="region of interest" description="Disordered" evidence="1">
    <location>
        <begin position="57"/>
        <end position="82"/>
    </location>
</feature>